<sequence>MIRKIDIKNTFKKDYRKVLKQGWSECDIDEVIKQLADDDILDPALKDHPLIGDYKDFRECHVKGDLVIVYKRSAEILSLYRIGRHQDIFKGY</sequence>
<dbReference type="Pfam" id="PF15738">
    <property type="entry name" value="YafQ_toxin"/>
    <property type="match status" value="1"/>
</dbReference>
<dbReference type="eggNOG" id="COG3041">
    <property type="taxonomic scope" value="Bacteria"/>
</dbReference>
<dbReference type="GO" id="GO:0006402">
    <property type="term" value="P:mRNA catabolic process"/>
    <property type="evidence" value="ECO:0007669"/>
    <property type="project" value="TreeGrafter"/>
</dbReference>
<dbReference type="EMBL" id="AZJJ01000007">
    <property type="protein sequence ID" value="ETD25632.1"/>
    <property type="molecule type" value="Genomic_DNA"/>
</dbReference>
<keyword evidence="4" id="KW-1185">Reference proteome</keyword>
<dbReference type="AlphaFoldDB" id="V8CEW3"/>
<dbReference type="PANTHER" id="PTHR40588">
    <property type="entry name" value="MRNA INTERFERASE TOXIN YAFQ"/>
    <property type="match status" value="1"/>
</dbReference>
<dbReference type="NCBIfam" id="TIGR02385">
    <property type="entry name" value="RelE_StbE"/>
    <property type="match status" value="1"/>
</dbReference>
<dbReference type="PIRSF" id="PIRSF006156">
    <property type="entry name" value="YafQ"/>
    <property type="match status" value="1"/>
</dbReference>
<dbReference type="HOGENOM" id="CLU_161929_4_1_7"/>
<evidence type="ECO:0000256" key="2">
    <source>
        <dbReference type="PIRSR" id="PIRSR006156-1"/>
    </source>
</evidence>
<protein>
    <recommendedName>
        <fullName evidence="5">Type II toxin-antitoxin system YafQ family toxin</fullName>
    </recommendedName>
</protein>
<dbReference type="GO" id="GO:0004521">
    <property type="term" value="F:RNA endonuclease activity"/>
    <property type="evidence" value="ECO:0007669"/>
    <property type="project" value="TreeGrafter"/>
</dbReference>
<accession>V8CEW3</accession>
<dbReference type="InterPro" id="IPR035093">
    <property type="entry name" value="RelE/ParE_toxin_dom_sf"/>
</dbReference>
<evidence type="ECO:0000256" key="1">
    <source>
        <dbReference type="ARBA" id="ARBA00022649"/>
    </source>
</evidence>
<reference evidence="3 4" key="1">
    <citation type="submission" date="2013-10" db="EMBL/GenBank/DDBJ databases">
        <title>The Genome Sequence of Helicobacter canis NCTC 12740.</title>
        <authorList>
            <consortium name="The Broad Institute Genomics Platform"/>
            <person name="Earl A."/>
            <person name="Fox J.G."/>
            <person name="Shen Z."/>
            <person name="Young S.K."/>
            <person name="Zeng Q."/>
            <person name="Gargeya S."/>
            <person name="Fitzgerald M."/>
            <person name="Abouelleil A."/>
            <person name="Alvarado L."/>
            <person name="Chapman S.B."/>
            <person name="Gainer-Dewar J."/>
            <person name="Goldberg J."/>
            <person name="Griggs A."/>
            <person name="Gujja S."/>
            <person name="Hansen M."/>
            <person name="Howarth C."/>
            <person name="Imamovic A."/>
            <person name="Ireland A."/>
            <person name="Larimer J."/>
            <person name="McCowan C."/>
            <person name="Murphy C."/>
            <person name="Pearson M."/>
            <person name="Poon T.W."/>
            <person name="Priest M."/>
            <person name="Roberts A."/>
            <person name="Saif S."/>
            <person name="Shea T."/>
            <person name="Sykes S."/>
            <person name="Wortman J."/>
            <person name="Nusbaum C."/>
            <person name="Birren B."/>
        </authorList>
    </citation>
    <scope>NUCLEOTIDE SEQUENCE [LARGE SCALE GENOMIC DNA]</scope>
    <source>
        <strain evidence="3 4">NCTC 12740</strain>
    </source>
</reference>
<dbReference type="PATRIC" id="fig|1357399.3.peg.1525"/>
<evidence type="ECO:0000313" key="4">
    <source>
        <dbReference type="Proteomes" id="UP000018688"/>
    </source>
</evidence>
<keyword evidence="1" id="KW-1277">Toxin-antitoxin system</keyword>
<dbReference type="GO" id="GO:0006415">
    <property type="term" value="P:translational termination"/>
    <property type="evidence" value="ECO:0007669"/>
    <property type="project" value="TreeGrafter"/>
</dbReference>
<feature type="active site" description="Proton donor" evidence="2">
    <location>
        <position position="85"/>
    </location>
</feature>
<dbReference type="SUPFAM" id="SSF143011">
    <property type="entry name" value="RelE-like"/>
    <property type="match status" value="1"/>
</dbReference>
<dbReference type="InterPro" id="IPR007712">
    <property type="entry name" value="RelE/ParE_toxin"/>
</dbReference>
<dbReference type="InterPro" id="IPR004386">
    <property type="entry name" value="Toxin_YafQ-like"/>
</dbReference>
<evidence type="ECO:0008006" key="5">
    <source>
        <dbReference type="Google" id="ProtNLM"/>
    </source>
</evidence>
<dbReference type="RefSeq" id="WP_023930475.1">
    <property type="nucleotide sequence ID" value="NZ_KI669458.1"/>
</dbReference>
<proteinExistence type="predicted"/>
<gene>
    <name evidence="3" type="ORF">HMPREF2087_01460</name>
</gene>
<name>V8CEW3_9HELI</name>
<dbReference type="Gene3D" id="3.30.2310.20">
    <property type="entry name" value="RelE-like"/>
    <property type="match status" value="1"/>
</dbReference>
<dbReference type="PANTHER" id="PTHR40588:SF1">
    <property type="entry name" value="MRNA INTERFERASE TOXIN YAFQ"/>
    <property type="match status" value="1"/>
</dbReference>
<dbReference type="STRING" id="1357399.HMPREF2087_01460"/>
<organism evidence="3 4">
    <name type="scientific">Helicobacter canis NCTC 12740</name>
    <dbReference type="NCBI Taxonomy" id="1357399"/>
    <lineage>
        <taxon>Bacteria</taxon>
        <taxon>Pseudomonadati</taxon>
        <taxon>Campylobacterota</taxon>
        <taxon>Epsilonproteobacteria</taxon>
        <taxon>Campylobacterales</taxon>
        <taxon>Helicobacteraceae</taxon>
        <taxon>Helicobacter</taxon>
    </lineage>
</organism>
<dbReference type="Proteomes" id="UP000018688">
    <property type="component" value="Unassembled WGS sequence"/>
</dbReference>
<evidence type="ECO:0000313" key="3">
    <source>
        <dbReference type="EMBL" id="ETD25632.1"/>
    </source>
</evidence>
<comment type="caution">
    <text evidence="3">The sequence shown here is derived from an EMBL/GenBank/DDBJ whole genome shotgun (WGS) entry which is preliminary data.</text>
</comment>